<evidence type="ECO:0000313" key="4">
    <source>
        <dbReference type="EMBL" id="KKK84882.1"/>
    </source>
</evidence>
<protein>
    <recommendedName>
        <fullName evidence="3">Serine hydroxymethyltransferase-like domain-containing protein</fullName>
    </recommendedName>
</protein>
<evidence type="ECO:0000259" key="3">
    <source>
        <dbReference type="Pfam" id="PF00464"/>
    </source>
</evidence>
<dbReference type="GO" id="GO:0046653">
    <property type="term" value="P:tetrahydrofolate metabolic process"/>
    <property type="evidence" value="ECO:0007669"/>
    <property type="project" value="TreeGrafter"/>
</dbReference>
<name>A0A0F8YTX5_9ZZZZ</name>
<dbReference type="GO" id="GO:0030170">
    <property type="term" value="F:pyridoxal phosphate binding"/>
    <property type="evidence" value="ECO:0007669"/>
    <property type="project" value="TreeGrafter"/>
</dbReference>
<evidence type="ECO:0000256" key="2">
    <source>
        <dbReference type="ARBA" id="ARBA00022898"/>
    </source>
</evidence>
<evidence type="ECO:0000256" key="1">
    <source>
        <dbReference type="ARBA" id="ARBA00001933"/>
    </source>
</evidence>
<comment type="cofactor">
    <cofactor evidence="1">
        <name>pyridoxal 5'-phosphate</name>
        <dbReference type="ChEBI" id="CHEBI:597326"/>
    </cofactor>
</comment>
<gene>
    <name evidence="4" type="ORF">LCGC14_2778870</name>
</gene>
<keyword evidence="2" id="KW-0663">Pyridoxal phosphate</keyword>
<dbReference type="InterPro" id="IPR015421">
    <property type="entry name" value="PyrdxlP-dep_Trfase_major"/>
</dbReference>
<dbReference type="InterPro" id="IPR039429">
    <property type="entry name" value="SHMT-like_dom"/>
</dbReference>
<dbReference type="PANTHER" id="PTHR11680">
    <property type="entry name" value="SERINE HYDROXYMETHYLTRANSFERASE"/>
    <property type="match status" value="1"/>
</dbReference>
<dbReference type="AlphaFoldDB" id="A0A0F8YTX5"/>
<accession>A0A0F8YTX5</accession>
<dbReference type="Pfam" id="PF00464">
    <property type="entry name" value="SHMT"/>
    <property type="match status" value="1"/>
</dbReference>
<dbReference type="SUPFAM" id="SSF53383">
    <property type="entry name" value="PLP-dependent transferases"/>
    <property type="match status" value="1"/>
</dbReference>
<dbReference type="GO" id="GO:0019264">
    <property type="term" value="P:glycine biosynthetic process from serine"/>
    <property type="evidence" value="ECO:0007669"/>
    <property type="project" value="TreeGrafter"/>
</dbReference>
<dbReference type="EMBL" id="LAZR01051563">
    <property type="protein sequence ID" value="KKK84882.1"/>
    <property type="molecule type" value="Genomic_DNA"/>
</dbReference>
<dbReference type="InterPro" id="IPR015422">
    <property type="entry name" value="PyrdxlP-dep_Trfase_small"/>
</dbReference>
<dbReference type="GO" id="GO:0005737">
    <property type="term" value="C:cytoplasm"/>
    <property type="evidence" value="ECO:0007669"/>
    <property type="project" value="TreeGrafter"/>
</dbReference>
<dbReference type="GO" id="GO:0004372">
    <property type="term" value="F:glycine hydroxymethyltransferase activity"/>
    <property type="evidence" value="ECO:0007669"/>
    <property type="project" value="TreeGrafter"/>
</dbReference>
<dbReference type="Gene3D" id="3.90.1150.10">
    <property type="entry name" value="Aspartate Aminotransferase, domain 1"/>
    <property type="match status" value="1"/>
</dbReference>
<feature type="domain" description="Serine hydroxymethyltransferase-like" evidence="3">
    <location>
        <begin position="17"/>
        <end position="365"/>
    </location>
</feature>
<organism evidence="4">
    <name type="scientific">marine sediment metagenome</name>
    <dbReference type="NCBI Taxonomy" id="412755"/>
    <lineage>
        <taxon>unclassified sequences</taxon>
        <taxon>metagenomes</taxon>
        <taxon>ecological metagenomes</taxon>
    </lineage>
</organism>
<comment type="caution">
    <text evidence="4">The sequence shown here is derived from an EMBL/GenBank/DDBJ whole genome shotgun (WGS) entry which is preliminary data.</text>
</comment>
<feature type="non-terminal residue" evidence="4">
    <location>
        <position position="1"/>
    </location>
</feature>
<dbReference type="PANTHER" id="PTHR11680:SF35">
    <property type="entry name" value="SERINE HYDROXYMETHYLTRANSFERASE 1"/>
    <property type="match status" value="1"/>
</dbReference>
<sequence length="411" mass="45898">YAEHKSAKAFYDAHIFYYQGTDFIEEVEHLLEAELRSFLGCADVETRIVSGQMANAATFSAMMDYVNRTDRRAEPRRLGPVMNHHIGKGGHLSAQPMGALRDYVARDPRTERPAVVNFPVLADNPYKTDLPAALELIAAHRPELIIFGKSMVLHTEPIAEVRQFLDDESIPSVVMYDTAHVLGLLGPHFQQPFAEGADLVTGSTHKTFFGTQRGVIAGRYRRGDRDYELWETVRRRVFPGTVSNHHLGTMLGLLMAAYEMNRFKDEYQQRVIANAKAFACALADAGLSVAGDPEVSYTQTHQVIVRVGYARGPEVARRLERSNIICNYQAAPDEEGFTASGAIRLGVAEMTRFGMVERDFRELAEVFSDVIANDADVGAEVAEMRSRFVDLQFCFDADEYAELLGELHALI</sequence>
<dbReference type="InterPro" id="IPR015424">
    <property type="entry name" value="PyrdxlP-dep_Trfase"/>
</dbReference>
<dbReference type="Gene3D" id="3.40.640.10">
    <property type="entry name" value="Type I PLP-dependent aspartate aminotransferase-like (Major domain)"/>
    <property type="match status" value="1"/>
</dbReference>
<proteinExistence type="predicted"/>
<reference evidence="4" key="1">
    <citation type="journal article" date="2015" name="Nature">
        <title>Complex archaea that bridge the gap between prokaryotes and eukaryotes.</title>
        <authorList>
            <person name="Spang A."/>
            <person name="Saw J.H."/>
            <person name="Jorgensen S.L."/>
            <person name="Zaremba-Niedzwiedzka K."/>
            <person name="Martijn J."/>
            <person name="Lind A.E."/>
            <person name="van Eijk R."/>
            <person name="Schleper C."/>
            <person name="Guy L."/>
            <person name="Ettema T.J."/>
        </authorList>
    </citation>
    <scope>NUCLEOTIDE SEQUENCE</scope>
</reference>
<dbReference type="InterPro" id="IPR049943">
    <property type="entry name" value="Ser_HO-MeTrfase-like"/>
</dbReference>